<proteinExistence type="predicted"/>
<sequence>MKVKYRVTNPESPEPDYEAVETVPCCQECLDAWERETFTFEAGVDLDTDESVAIVCVRAYERTDEGEFESALPMYYCPFCGTGILCVEVDD</sequence>
<accession>A0A1G9XGW8</accession>
<gene>
    <name evidence="1" type="ORF">SAMN04487949_2986</name>
</gene>
<dbReference type="Proteomes" id="UP000199451">
    <property type="component" value="Unassembled WGS sequence"/>
</dbReference>
<organism evidence="1 2">
    <name type="scientific">Halogranum gelatinilyticum</name>
    <dbReference type="NCBI Taxonomy" id="660521"/>
    <lineage>
        <taxon>Archaea</taxon>
        <taxon>Methanobacteriati</taxon>
        <taxon>Methanobacteriota</taxon>
        <taxon>Stenosarchaea group</taxon>
        <taxon>Halobacteria</taxon>
        <taxon>Halobacteriales</taxon>
        <taxon>Haloferacaceae</taxon>
    </lineage>
</organism>
<evidence type="ECO:0000313" key="1">
    <source>
        <dbReference type="EMBL" id="SDM95947.1"/>
    </source>
</evidence>
<evidence type="ECO:0000313" key="2">
    <source>
        <dbReference type="Proteomes" id="UP000199451"/>
    </source>
</evidence>
<dbReference type="AlphaFoldDB" id="A0A1G9XGW8"/>
<keyword evidence="2" id="KW-1185">Reference proteome</keyword>
<dbReference type="OrthoDB" id="300296at2157"/>
<dbReference type="RefSeq" id="WP_089698730.1">
    <property type="nucleotide sequence ID" value="NZ_FNHL01000004.1"/>
</dbReference>
<dbReference type="EMBL" id="FNHL01000004">
    <property type="protein sequence ID" value="SDM95947.1"/>
    <property type="molecule type" value="Genomic_DNA"/>
</dbReference>
<name>A0A1G9XGW8_9EURY</name>
<reference evidence="2" key="1">
    <citation type="submission" date="2016-10" db="EMBL/GenBank/DDBJ databases">
        <authorList>
            <person name="Varghese N."/>
            <person name="Submissions S."/>
        </authorList>
    </citation>
    <scope>NUCLEOTIDE SEQUENCE [LARGE SCALE GENOMIC DNA]</scope>
    <source>
        <strain evidence="2">CGMCC 1.10119</strain>
    </source>
</reference>
<protein>
    <submittedName>
        <fullName evidence="1">Uncharacterized protein</fullName>
    </submittedName>
</protein>